<dbReference type="Pfam" id="PF00225">
    <property type="entry name" value="Kinesin"/>
    <property type="match status" value="1"/>
</dbReference>
<dbReference type="InterPro" id="IPR036961">
    <property type="entry name" value="Kinesin_motor_dom_sf"/>
</dbReference>
<dbReference type="GO" id="GO:0005524">
    <property type="term" value="F:ATP binding"/>
    <property type="evidence" value="ECO:0007669"/>
    <property type="project" value="UniProtKB-UniRule"/>
</dbReference>
<dbReference type="OrthoDB" id="3176171at2759"/>
<dbReference type="Proteomes" id="UP000616769">
    <property type="component" value="Unassembled WGS sequence"/>
</dbReference>
<feature type="region of interest" description="Disordered" evidence="5">
    <location>
        <begin position="1"/>
        <end position="39"/>
    </location>
</feature>
<comment type="similarity">
    <text evidence="3 4">Belongs to the TRAFAC class myosin-kinesin ATPase superfamily. Kinesin family.</text>
</comment>
<dbReference type="Gene3D" id="3.40.850.10">
    <property type="entry name" value="Kinesin motor domain"/>
    <property type="match status" value="1"/>
</dbReference>
<dbReference type="GO" id="GO:0008017">
    <property type="term" value="F:microtubule binding"/>
    <property type="evidence" value="ECO:0007669"/>
    <property type="project" value="InterPro"/>
</dbReference>
<dbReference type="GO" id="GO:0007018">
    <property type="term" value="P:microtubule-based movement"/>
    <property type="evidence" value="ECO:0007669"/>
    <property type="project" value="InterPro"/>
</dbReference>
<dbReference type="PANTHER" id="PTHR47117">
    <property type="entry name" value="STAR-RELATED LIPID TRANSFER PROTEIN 9"/>
    <property type="match status" value="1"/>
</dbReference>
<dbReference type="GO" id="GO:0003777">
    <property type="term" value="F:microtubule motor activity"/>
    <property type="evidence" value="ECO:0007669"/>
    <property type="project" value="InterPro"/>
</dbReference>
<feature type="compositionally biased region" description="Basic residues" evidence="5">
    <location>
        <begin position="641"/>
        <end position="652"/>
    </location>
</feature>
<feature type="binding site" evidence="3">
    <location>
        <begin position="102"/>
        <end position="109"/>
    </location>
    <ligand>
        <name>ATP</name>
        <dbReference type="ChEBI" id="CHEBI:30616"/>
    </ligand>
</feature>
<dbReference type="InterPro" id="IPR001752">
    <property type="entry name" value="Kinesin_motor_dom"/>
</dbReference>
<name>A0A131ZVW8_SARSC</name>
<sequence length="688" mass="77939">MDNLNSSKSIDHPSSVKVAVRMRPLSETEKTQQKDKKPDILIKDGKVMVPSKKELFEFDQCFDSSNPELFNFASQELVYRKMAQPLLESAFQGYNICLFAYGQSGSGKTYTMMGPEDNPGITPRFLNDLFRRVSNSSNIDFIVNVSFMEIYNEKIFDLLSDEFESFSKKLRVREHPQTGPYVEDLTIVTVETYEEAMNLLRTGLIRRSTAATESNEQSSRSHLIFSVLLVQNKILENDENSQTSCISKINLVDLAGSERVGINNSDRFREGTMINKSLLSLGKVITQLAENSNQNNSNLNHISYRESVLTYLLKDSLGGNSRTSMIATISPAKNLSDETISTLRYASIAQKIVNIVHVNEDPKMRYINGLLKQISFLKKEVNRSQENGVSSSGENSNLTNISTSFFDENDVQIVIELKNKFKSAVEQQRKILNELENLEKSPEDINPDEKINKFRHKILDDLKNVLKSSEEQKPKLEAFLPSQKSLKIDDILENKNSRSEDEISAKQSNTTDENAEDKVTKTESENDCHNLKIDMNSLKEESASSLSEDKLIDSGSLKQVDLESHIEESELSKSEDKLIDSGSSKQVEQVESHIEESESNKSEDKSVDLDGLKQTEMQNSDEEASDSCPTQTTDFVEKKSKILSKKEKRKAKKQEQNNLDSKNIDAKEKQDYKTKDFKECTGRKGKKR</sequence>
<organism evidence="6 7">
    <name type="scientific">Sarcoptes scabiei</name>
    <name type="common">Itch mite</name>
    <name type="synonym">Acarus scabiei</name>
    <dbReference type="NCBI Taxonomy" id="52283"/>
    <lineage>
        <taxon>Eukaryota</taxon>
        <taxon>Metazoa</taxon>
        <taxon>Ecdysozoa</taxon>
        <taxon>Arthropoda</taxon>
        <taxon>Chelicerata</taxon>
        <taxon>Arachnida</taxon>
        <taxon>Acari</taxon>
        <taxon>Acariformes</taxon>
        <taxon>Sarcoptiformes</taxon>
        <taxon>Astigmata</taxon>
        <taxon>Psoroptidia</taxon>
        <taxon>Sarcoptoidea</taxon>
        <taxon>Sarcoptidae</taxon>
        <taxon>Sarcoptinae</taxon>
        <taxon>Sarcoptes</taxon>
    </lineage>
</organism>
<evidence type="ECO:0000256" key="4">
    <source>
        <dbReference type="RuleBase" id="RU000394"/>
    </source>
</evidence>
<keyword evidence="3 4" id="KW-0505">Motor protein</keyword>
<accession>A0A131ZVW8</accession>
<dbReference type="SMART" id="SM00129">
    <property type="entry name" value="KISc"/>
    <property type="match status" value="1"/>
</dbReference>
<comment type="caution">
    <text evidence="6">The sequence shown here is derived from an EMBL/GenBank/DDBJ whole genome shotgun (WGS) entry which is preliminary data.</text>
</comment>
<feature type="compositionally biased region" description="Basic and acidic residues" evidence="5">
    <location>
        <begin position="662"/>
        <end position="682"/>
    </location>
</feature>
<proteinExistence type="inferred from homology"/>
<feature type="compositionally biased region" description="Basic and acidic residues" evidence="5">
    <location>
        <begin position="24"/>
        <end position="39"/>
    </location>
</feature>
<feature type="compositionally biased region" description="Basic and acidic residues" evidence="5">
    <location>
        <begin position="516"/>
        <end position="527"/>
    </location>
</feature>
<reference evidence="6 7" key="1">
    <citation type="journal article" date="2015" name="Parasit. Vectors">
        <title>Draft genome of the scabies mite.</title>
        <authorList>
            <person name="Rider S.D.Jr."/>
            <person name="Morgan M.S."/>
            <person name="Arlian L.G."/>
        </authorList>
    </citation>
    <scope>NUCLEOTIDE SEQUENCE [LARGE SCALE GENOMIC DNA]</scope>
    <source>
        <strain evidence="6">Arlian Lab</strain>
    </source>
</reference>
<dbReference type="VEuPathDB" id="VectorBase:SSCA005089"/>
<protein>
    <recommendedName>
        <fullName evidence="4">Kinesin-like protein</fullName>
    </recommendedName>
</protein>
<evidence type="ECO:0000313" key="6">
    <source>
        <dbReference type="EMBL" id="KPM02425.1"/>
    </source>
</evidence>
<gene>
    <name evidence="6" type="ORF">QR98_0008390</name>
</gene>
<feature type="region of interest" description="Disordered" evidence="5">
    <location>
        <begin position="562"/>
        <end position="688"/>
    </location>
</feature>
<evidence type="ECO:0000256" key="5">
    <source>
        <dbReference type="SAM" id="MobiDB-lite"/>
    </source>
</evidence>
<dbReference type="AlphaFoldDB" id="A0A131ZVW8"/>
<dbReference type="GO" id="GO:0005874">
    <property type="term" value="C:microtubule"/>
    <property type="evidence" value="ECO:0007669"/>
    <property type="project" value="UniProtKB-KW"/>
</dbReference>
<feature type="compositionally biased region" description="Basic and acidic residues" evidence="5">
    <location>
        <begin position="493"/>
        <end position="504"/>
    </location>
</feature>
<dbReference type="InterPro" id="IPR019821">
    <property type="entry name" value="Kinesin_motor_CS"/>
</dbReference>
<keyword evidence="2 3" id="KW-0067">ATP-binding</keyword>
<dbReference type="InterPro" id="IPR027417">
    <property type="entry name" value="P-loop_NTPase"/>
</dbReference>
<dbReference type="SUPFAM" id="SSF52540">
    <property type="entry name" value="P-loop containing nucleoside triphosphate hydrolases"/>
    <property type="match status" value="1"/>
</dbReference>
<feature type="compositionally biased region" description="Basic and acidic residues" evidence="5">
    <location>
        <begin position="588"/>
        <end position="613"/>
    </location>
</feature>
<feature type="compositionally biased region" description="Basic and acidic residues" evidence="5">
    <location>
        <begin position="562"/>
        <end position="579"/>
    </location>
</feature>
<dbReference type="PROSITE" id="PS50067">
    <property type="entry name" value="KINESIN_MOTOR_2"/>
    <property type="match status" value="1"/>
</dbReference>
<dbReference type="EMBL" id="JXLN01001873">
    <property type="protein sequence ID" value="KPM02425.1"/>
    <property type="molecule type" value="Genomic_DNA"/>
</dbReference>
<evidence type="ECO:0000256" key="2">
    <source>
        <dbReference type="ARBA" id="ARBA00022840"/>
    </source>
</evidence>
<keyword evidence="1 3" id="KW-0547">Nucleotide-binding</keyword>
<keyword evidence="4" id="KW-0493">Microtubule</keyword>
<dbReference type="PROSITE" id="PS00411">
    <property type="entry name" value="KINESIN_MOTOR_1"/>
    <property type="match status" value="1"/>
</dbReference>
<evidence type="ECO:0000256" key="3">
    <source>
        <dbReference type="PROSITE-ProRule" id="PRU00283"/>
    </source>
</evidence>
<feature type="region of interest" description="Disordered" evidence="5">
    <location>
        <begin position="493"/>
        <end position="527"/>
    </location>
</feature>
<dbReference type="PRINTS" id="PR00380">
    <property type="entry name" value="KINESINHEAVY"/>
</dbReference>
<evidence type="ECO:0000313" key="7">
    <source>
        <dbReference type="Proteomes" id="UP000616769"/>
    </source>
</evidence>
<evidence type="ECO:0000256" key="1">
    <source>
        <dbReference type="ARBA" id="ARBA00022741"/>
    </source>
</evidence>